<keyword evidence="3" id="KW-1185">Reference proteome</keyword>
<sequence length="152" mass="16102">MNIKTDTVIVDHAGFSVSSLEEAIRFWTEAMGFELVRTGEMGGDFLQQVTGVEDPRCRMALVVSPAGFPIELLEYSTANTLGKAPESAGAIGATHLAVTVADIDLVVARVQAQGWHLKGSPRPIEAGPRAGTVVAYVSGPDRITIEVMQPPA</sequence>
<evidence type="ECO:0000313" key="2">
    <source>
        <dbReference type="EMBL" id="MDS9992279.1"/>
    </source>
</evidence>
<dbReference type="Pfam" id="PF00903">
    <property type="entry name" value="Glyoxalase"/>
    <property type="match status" value="1"/>
</dbReference>
<dbReference type="SUPFAM" id="SSF54593">
    <property type="entry name" value="Glyoxalase/Bleomycin resistance protein/Dihydroxybiphenyl dioxygenase"/>
    <property type="match status" value="1"/>
</dbReference>
<name>A0ABU2I299_9XANT</name>
<protein>
    <submittedName>
        <fullName evidence="2">VOC family protein</fullName>
    </submittedName>
</protein>
<proteinExistence type="predicted"/>
<dbReference type="PROSITE" id="PS51819">
    <property type="entry name" value="VOC"/>
    <property type="match status" value="1"/>
</dbReference>
<dbReference type="InterPro" id="IPR004360">
    <property type="entry name" value="Glyas_Fos-R_dOase_dom"/>
</dbReference>
<dbReference type="Proteomes" id="UP001260534">
    <property type="component" value="Unassembled WGS sequence"/>
</dbReference>
<evidence type="ECO:0000313" key="3">
    <source>
        <dbReference type="Proteomes" id="UP001260534"/>
    </source>
</evidence>
<dbReference type="InterPro" id="IPR037523">
    <property type="entry name" value="VOC_core"/>
</dbReference>
<feature type="domain" description="VOC" evidence="1">
    <location>
        <begin position="9"/>
        <end position="150"/>
    </location>
</feature>
<dbReference type="Gene3D" id="3.10.180.10">
    <property type="entry name" value="2,3-Dihydroxybiphenyl 1,2-Dioxygenase, domain 1"/>
    <property type="match status" value="1"/>
</dbReference>
<reference evidence="2 3" key="1">
    <citation type="submission" date="2023-01" db="EMBL/GenBank/DDBJ databases">
        <title>Xanthomonas hawaiianensis sp. nov. isolated from Araceae family in Hawaii.</title>
        <authorList>
            <person name="Chunag S.-C."/>
            <person name="Dobhal S."/>
            <person name="Alvarez A."/>
            <person name="Arif M."/>
        </authorList>
    </citation>
    <scope>NUCLEOTIDE SEQUENCE [LARGE SCALE GENOMIC DNA]</scope>
    <source>
        <strain evidence="2 3">A2111</strain>
    </source>
</reference>
<comment type="caution">
    <text evidence="2">The sequence shown here is derived from an EMBL/GenBank/DDBJ whole genome shotgun (WGS) entry which is preliminary data.</text>
</comment>
<evidence type="ECO:0000259" key="1">
    <source>
        <dbReference type="PROSITE" id="PS51819"/>
    </source>
</evidence>
<dbReference type="InterPro" id="IPR029068">
    <property type="entry name" value="Glyas_Bleomycin-R_OHBP_Dase"/>
</dbReference>
<organism evidence="2 3">
    <name type="scientific">Xanthomonas hawaiiensis</name>
    <dbReference type="NCBI Taxonomy" id="3003247"/>
    <lineage>
        <taxon>Bacteria</taxon>
        <taxon>Pseudomonadati</taxon>
        <taxon>Pseudomonadota</taxon>
        <taxon>Gammaproteobacteria</taxon>
        <taxon>Lysobacterales</taxon>
        <taxon>Lysobacteraceae</taxon>
        <taxon>Xanthomonas</taxon>
    </lineage>
</organism>
<dbReference type="RefSeq" id="WP_209230498.1">
    <property type="nucleotide sequence ID" value="NZ_JAGHXG010000008.1"/>
</dbReference>
<gene>
    <name evidence="2" type="ORF">PNQ69_05820</name>
</gene>
<accession>A0ABU2I299</accession>
<dbReference type="EMBL" id="JAQMHB010000001">
    <property type="protein sequence ID" value="MDS9992279.1"/>
    <property type="molecule type" value="Genomic_DNA"/>
</dbReference>